<dbReference type="InterPro" id="IPR047215">
    <property type="entry name" value="Galactose_mutarotase-like"/>
</dbReference>
<feature type="binding site" evidence="11">
    <location>
        <begin position="180"/>
        <end position="182"/>
    </location>
    <ligand>
        <name>beta-D-galactose</name>
        <dbReference type="ChEBI" id="CHEBI:27667"/>
    </ligand>
</feature>
<evidence type="ECO:0000313" key="13">
    <source>
        <dbReference type="Proteomes" id="UP000595897"/>
    </source>
</evidence>
<comment type="similarity">
    <text evidence="3 8">Belongs to the aldose epimerase family.</text>
</comment>
<protein>
    <recommendedName>
        <fullName evidence="5 8">Aldose 1-epimerase</fullName>
        <ecNumber evidence="4 8">5.1.3.3</ecNumber>
    </recommendedName>
</protein>
<dbReference type="PANTHER" id="PTHR10091:SF0">
    <property type="entry name" value="GALACTOSE MUTAROTASE"/>
    <property type="match status" value="1"/>
</dbReference>
<evidence type="ECO:0000256" key="11">
    <source>
        <dbReference type="PIRSR" id="PIRSR005096-3"/>
    </source>
</evidence>
<dbReference type="Pfam" id="PF01263">
    <property type="entry name" value="Aldose_epim"/>
    <property type="match status" value="1"/>
</dbReference>
<evidence type="ECO:0000256" key="9">
    <source>
        <dbReference type="PIRSR" id="PIRSR005096-1"/>
    </source>
</evidence>
<dbReference type="InterPro" id="IPR018052">
    <property type="entry name" value="Ald1_epimerase_CS"/>
</dbReference>
<name>A0A7R7IDE3_9FIRM</name>
<dbReference type="EC" id="5.1.3.3" evidence="4 8"/>
<dbReference type="GO" id="GO:0006006">
    <property type="term" value="P:glucose metabolic process"/>
    <property type="evidence" value="ECO:0007669"/>
    <property type="project" value="TreeGrafter"/>
</dbReference>
<comment type="pathway">
    <text evidence="2 8">Carbohydrate metabolism; hexose metabolism.</text>
</comment>
<evidence type="ECO:0000256" key="3">
    <source>
        <dbReference type="ARBA" id="ARBA00006206"/>
    </source>
</evidence>
<evidence type="ECO:0000256" key="10">
    <source>
        <dbReference type="PIRSR" id="PIRSR005096-2"/>
    </source>
</evidence>
<dbReference type="UniPathway" id="UPA00242"/>
<dbReference type="EMBL" id="AP024169">
    <property type="protein sequence ID" value="BCN29933.1"/>
    <property type="molecule type" value="Genomic_DNA"/>
</dbReference>
<dbReference type="SUPFAM" id="SSF74650">
    <property type="entry name" value="Galactose mutarotase-like"/>
    <property type="match status" value="1"/>
</dbReference>
<dbReference type="PROSITE" id="PS00545">
    <property type="entry name" value="ALDOSE_1_EPIMERASE"/>
    <property type="match status" value="1"/>
</dbReference>
<feature type="binding site" evidence="11">
    <location>
        <begin position="80"/>
        <end position="81"/>
    </location>
    <ligand>
        <name>beta-D-galactose</name>
        <dbReference type="ChEBI" id="CHEBI:27667"/>
    </ligand>
</feature>
<sequence length="352" mass="39555">MSITKKKFGTTKSKEEASLYTLTNKNGMSATFTDYGAILVSLLVPDKDGNKTDVAMGFDKLEAYEVNPVNLGSFIGRHANRIGGAKFEINGKTYELEKNDGNNNLHGGKIGYNKMMYEVETFEEEDSLCIEFSRISPDMEQGFPGNLDITMTYTLTDDNELVLEYYAVTDKDTVVNLTNHSYFNLSGHDSGSVLDHKLMIKANKFTPTDEYLIPTGEYADVAGTPMDFRTLKAIGQDIKEDYKPIKIASGYDHNFVLDITGDEVEKVAELVDEKSKRVLEIYTDMPGLQLYTANFFDEDDRYKNHAKYKPQDAVCLETQFFPNACNTEGFPTSIIKAGEAFDFVTVFRFSNL</sequence>
<dbReference type="InterPro" id="IPR008183">
    <property type="entry name" value="Aldose_1/G6P_1-epimerase"/>
</dbReference>
<evidence type="ECO:0000313" key="12">
    <source>
        <dbReference type="EMBL" id="BCN29933.1"/>
    </source>
</evidence>
<feature type="binding site" evidence="10">
    <location>
        <position position="252"/>
    </location>
    <ligand>
        <name>beta-D-galactose</name>
        <dbReference type="ChEBI" id="CHEBI:27667"/>
    </ligand>
</feature>
<dbReference type="InterPro" id="IPR011013">
    <property type="entry name" value="Gal_mutarotase_sf_dom"/>
</dbReference>
<dbReference type="CDD" id="cd09019">
    <property type="entry name" value="galactose_mutarotase_like"/>
    <property type="match status" value="1"/>
</dbReference>
<dbReference type="RefSeq" id="WP_271715187.1">
    <property type="nucleotide sequence ID" value="NZ_AP024169.1"/>
</dbReference>
<evidence type="ECO:0000256" key="6">
    <source>
        <dbReference type="ARBA" id="ARBA00023235"/>
    </source>
</evidence>
<dbReference type="Gene3D" id="2.70.98.10">
    <property type="match status" value="1"/>
</dbReference>
<feature type="active site" description="Proton acceptor" evidence="9">
    <location>
        <position position="317"/>
    </location>
</feature>
<feature type="active site" description="Proton donor" evidence="9">
    <location>
        <position position="180"/>
    </location>
</feature>
<evidence type="ECO:0000256" key="2">
    <source>
        <dbReference type="ARBA" id="ARBA00005028"/>
    </source>
</evidence>
<dbReference type="GO" id="GO:0005737">
    <property type="term" value="C:cytoplasm"/>
    <property type="evidence" value="ECO:0007669"/>
    <property type="project" value="TreeGrafter"/>
</dbReference>
<evidence type="ECO:0000256" key="5">
    <source>
        <dbReference type="ARBA" id="ARBA00014165"/>
    </source>
</evidence>
<dbReference type="GO" id="GO:0030246">
    <property type="term" value="F:carbohydrate binding"/>
    <property type="evidence" value="ECO:0007669"/>
    <property type="project" value="InterPro"/>
</dbReference>
<comment type="catalytic activity">
    <reaction evidence="1 8">
        <text>alpha-D-glucose = beta-D-glucose</text>
        <dbReference type="Rhea" id="RHEA:10264"/>
        <dbReference type="ChEBI" id="CHEBI:15903"/>
        <dbReference type="ChEBI" id="CHEBI:17925"/>
        <dbReference type="EC" id="5.1.3.3"/>
    </reaction>
</comment>
<dbReference type="PANTHER" id="PTHR10091">
    <property type="entry name" value="ALDOSE-1-EPIMERASE"/>
    <property type="match status" value="1"/>
</dbReference>
<dbReference type="Proteomes" id="UP000595897">
    <property type="component" value="Chromosome"/>
</dbReference>
<evidence type="ECO:0000256" key="1">
    <source>
        <dbReference type="ARBA" id="ARBA00001614"/>
    </source>
</evidence>
<gene>
    <name evidence="12" type="primary">galM</name>
    <name evidence="12" type="ORF">bsdtb5_12280</name>
</gene>
<dbReference type="KEGG" id="ahb:bsdtb5_12280"/>
<dbReference type="AlphaFoldDB" id="A0A7R7IDE3"/>
<organism evidence="12 13">
    <name type="scientific">Anaeromicropila herbilytica</name>
    <dbReference type="NCBI Taxonomy" id="2785025"/>
    <lineage>
        <taxon>Bacteria</taxon>
        <taxon>Bacillati</taxon>
        <taxon>Bacillota</taxon>
        <taxon>Clostridia</taxon>
        <taxon>Lachnospirales</taxon>
        <taxon>Lachnospiraceae</taxon>
        <taxon>Anaeromicropila</taxon>
    </lineage>
</organism>
<accession>A0A7R7IDE3</accession>
<keyword evidence="13" id="KW-1185">Reference proteome</keyword>
<dbReference type="PIRSF" id="PIRSF005096">
    <property type="entry name" value="GALM"/>
    <property type="match status" value="1"/>
</dbReference>
<dbReference type="GO" id="GO:0033499">
    <property type="term" value="P:galactose catabolic process via UDP-galactose, Leloir pathway"/>
    <property type="evidence" value="ECO:0007669"/>
    <property type="project" value="TreeGrafter"/>
</dbReference>
<keyword evidence="7 8" id="KW-0119">Carbohydrate metabolism</keyword>
<dbReference type="NCBIfam" id="NF008277">
    <property type="entry name" value="PRK11055.1"/>
    <property type="match status" value="1"/>
</dbReference>
<evidence type="ECO:0000256" key="7">
    <source>
        <dbReference type="ARBA" id="ARBA00023277"/>
    </source>
</evidence>
<proteinExistence type="inferred from homology"/>
<dbReference type="InterPro" id="IPR014718">
    <property type="entry name" value="GH-type_carb-bd"/>
</dbReference>
<evidence type="ECO:0000256" key="4">
    <source>
        <dbReference type="ARBA" id="ARBA00013185"/>
    </source>
</evidence>
<dbReference type="GO" id="GO:0004034">
    <property type="term" value="F:aldose 1-epimerase activity"/>
    <property type="evidence" value="ECO:0007669"/>
    <property type="project" value="UniProtKB-EC"/>
</dbReference>
<evidence type="ECO:0000256" key="8">
    <source>
        <dbReference type="PIRNR" id="PIRNR005096"/>
    </source>
</evidence>
<dbReference type="InterPro" id="IPR015443">
    <property type="entry name" value="Aldose_1-epimerase"/>
</dbReference>
<reference evidence="12 13" key="1">
    <citation type="submission" date="2020-11" db="EMBL/GenBank/DDBJ databases">
        <title>Draft genome sequencing of a Lachnospiraceae strain isolated from anoxic soil subjected to BSD treatment.</title>
        <authorList>
            <person name="Uek A."/>
            <person name="Tonouchi A."/>
        </authorList>
    </citation>
    <scope>NUCLEOTIDE SEQUENCE [LARGE SCALE GENOMIC DNA]</scope>
    <source>
        <strain evidence="12 13">TB5</strain>
    </source>
</reference>
<keyword evidence="6 8" id="KW-0413">Isomerase</keyword>